<dbReference type="InterPro" id="IPR018062">
    <property type="entry name" value="HTH_AraC-typ_CS"/>
</dbReference>
<keyword evidence="10" id="KW-0234">DNA repair</keyword>
<evidence type="ECO:0000256" key="8">
    <source>
        <dbReference type="ARBA" id="ARBA00023125"/>
    </source>
</evidence>
<keyword evidence="7" id="KW-0805">Transcription regulation</keyword>
<evidence type="ECO:0000256" key="4">
    <source>
        <dbReference type="ARBA" id="ARBA00022723"/>
    </source>
</evidence>
<dbReference type="Pfam" id="PF02805">
    <property type="entry name" value="Ada_Zn_binding"/>
    <property type="match status" value="1"/>
</dbReference>
<keyword evidence="4" id="KW-0479">Metal-binding</keyword>
<dbReference type="InterPro" id="IPR010316">
    <property type="entry name" value="AlkA_N"/>
</dbReference>
<dbReference type="Pfam" id="PF12833">
    <property type="entry name" value="HTH_18"/>
    <property type="match status" value="1"/>
</dbReference>
<keyword evidence="3" id="KW-0808">Transferase</keyword>
<proteinExistence type="predicted"/>
<dbReference type="InterPro" id="IPR004026">
    <property type="entry name" value="Ada_DNA_repair_Zn-bd"/>
</dbReference>
<protein>
    <recommendedName>
        <fullName evidence="2">DNA-3-methyladenine glycosylase II</fullName>
        <ecNumber evidence="2">3.2.2.21</ecNumber>
    </recommendedName>
</protein>
<organism evidence="12 13">
    <name type="scientific">Adlercreutzia faecimuris</name>
    <dbReference type="NCBI Taxonomy" id="2897341"/>
    <lineage>
        <taxon>Bacteria</taxon>
        <taxon>Bacillati</taxon>
        <taxon>Actinomycetota</taxon>
        <taxon>Coriobacteriia</taxon>
        <taxon>Eggerthellales</taxon>
        <taxon>Eggerthellaceae</taxon>
        <taxon>Adlercreutzia</taxon>
    </lineage>
</organism>
<evidence type="ECO:0000256" key="7">
    <source>
        <dbReference type="ARBA" id="ARBA00023015"/>
    </source>
</evidence>
<keyword evidence="9" id="KW-0804">Transcription</keyword>
<dbReference type="CDD" id="cd00056">
    <property type="entry name" value="ENDO3c"/>
    <property type="match status" value="1"/>
</dbReference>
<dbReference type="PANTHER" id="PTHR43003:SF13">
    <property type="entry name" value="DNA-3-METHYLADENINE GLYCOSYLASE 2"/>
    <property type="match status" value="1"/>
</dbReference>
<evidence type="ECO:0000256" key="1">
    <source>
        <dbReference type="ARBA" id="ARBA00000086"/>
    </source>
</evidence>
<dbReference type="InterPro" id="IPR051912">
    <property type="entry name" value="Alkylbase_DNA_Glycosylase/TA"/>
</dbReference>
<evidence type="ECO:0000259" key="11">
    <source>
        <dbReference type="PROSITE" id="PS01124"/>
    </source>
</evidence>
<evidence type="ECO:0000256" key="6">
    <source>
        <dbReference type="ARBA" id="ARBA00022833"/>
    </source>
</evidence>
<evidence type="ECO:0000313" key="13">
    <source>
        <dbReference type="Proteomes" id="UP001430755"/>
    </source>
</evidence>
<dbReference type="SMART" id="SM01009">
    <property type="entry name" value="AlkA_N"/>
    <property type="match status" value="1"/>
</dbReference>
<dbReference type="PANTHER" id="PTHR43003">
    <property type="entry name" value="DNA-3-METHYLADENINE GLYCOSYLASE"/>
    <property type="match status" value="1"/>
</dbReference>
<gene>
    <name evidence="12" type="ORF">LPT13_00800</name>
</gene>
<dbReference type="EMBL" id="JAJMLW010000001">
    <property type="protein sequence ID" value="MCI2240896.1"/>
    <property type="molecule type" value="Genomic_DNA"/>
</dbReference>
<dbReference type="EC" id="3.2.2.21" evidence="2"/>
<keyword evidence="6" id="KW-0862">Zinc</keyword>
<keyword evidence="13" id="KW-1185">Reference proteome</keyword>
<keyword evidence="5" id="KW-0227">DNA damage</keyword>
<evidence type="ECO:0000256" key="5">
    <source>
        <dbReference type="ARBA" id="ARBA00022763"/>
    </source>
</evidence>
<evidence type="ECO:0000256" key="3">
    <source>
        <dbReference type="ARBA" id="ARBA00022679"/>
    </source>
</evidence>
<dbReference type="PROSITE" id="PS01124">
    <property type="entry name" value="HTH_ARAC_FAMILY_2"/>
    <property type="match status" value="1"/>
</dbReference>
<dbReference type="Proteomes" id="UP001430755">
    <property type="component" value="Unassembled WGS sequence"/>
</dbReference>
<evidence type="ECO:0000256" key="9">
    <source>
        <dbReference type="ARBA" id="ARBA00023163"/>
    </source>
</evidence>
<keyword evidence="8" id="KW-0238">DNA-binding</keyword>
<reference evidence="12" key="1">
    <citation type="submission" date="2021-11" db="EMBL/GenBank/DDBJ databases">
        <title>A Novel Adlercreutzia Species, isolated from a Allomyrina dichotoma larva feces.</title>
        <authorList>
            <person name="Suh M.K."/>
        </authorList>
    </citation>
    <scope>NUCLEOTIDE SEQUENCE</scope>
    <source>
        <strain evidence="12">JBNU-10</strain>
    </source>
</reference>
<name>A0ABS9WDF2_9ACTN</name>
<dbReference type="InterPro" id="IPR003265">
    <property type="entry name" value="HhH-GPD_domain"/>
</dbReference>
<evidence type="ECO:0000256" key="10">
    <source>
        <dbReference type="ARBA" id="ARBA00023204"/>
    </source>
</evidence>
<sequence>MDDRAAVELLPEIDGGSLNADEARRRALYAAFAAGDARFDGQVFVGVSSTGVYCRSVCSARMPKFENCTFYRTPAEAEEAGFRPCMICRPEVAPCHAPVDAQASLARRAADLLRVECAAGDGLPRLAARLGYTDRHLRRAFEREFHVTPAQYVRTCRLLLAKSLLTDSRLPVAQVARAAGFGSVRRFNQVFREQYRMTPTDLRKRRRAPASEGEGITVRLGYRAPYRFDLLLRFFAMRQLEGVELVDGSSYARTARIPLPDGGEARGWVRVSDDPQRHSLVVTMSDTLIECVPQVCARIRRQFDLDSDPQAIYEGIRSLDEVVPGAAVAGTRVPGCFDSFETACRAVLGQQVTVVAANRFAGRIAATYGAPIDNGVEGLSLAFPSPAEVLALDDVEEAFGVLGVIRSRSRTIVELARLIEAGEVTLGAGAVVEDEMRRLLAVRGIGPWSANYLAMRTLCHPDAFMETDAGVAHALPDLSPRERAALAERWRPWRSYVNVCLWNSLSGD</sequence>
<accession>A0ABS9WDF2</accession>
<evidence type="ECO:0000313" key="12">
    <source>
        <dbReference type="EMBL" id="MCI2240896.1"/>
    </source>
</evidence>
<feature type="domain" description="HTH araC/xylS-type" evidence="11">
    <location>
        <begin position="107"/>
        <end position="205"/>
    </location>
</feature>
<dbReference type="Pfam" id="PF00730">
    <property type="entry name" value="HhH-GPD"/>
    <property type="match status" value="1"/>
</dbReference>
<dbReference type="SMART" id="SM00478">
    <property type="entry name" value="ENDO3c"/>
    <property type="match status" value="1"/>
</dbReference>
<dbReference type="PROSITE" id="PS00041">
    <property type="entry name" value="HTH_ARAC_FAMILY_1"/>
    <property type="match status" value="1"/>
</dbReference>
<dbReference type="RefSeq" id="WP_242162559.1">
    <property type="nucleotide sequence ID" value="NZ_JAJMLW010000001.1"/>
</dbReference>
<comment type="caution">
    <text evidence="12">The sequence shown here is derived from an EMBL/GenBank/DDBJ whole genome shotgun (WGS) entry which is preliminary data.</text>
</comment>
<evidence type="ECO:0000256" key="2">
    <source>
        <dbReference type="ARBA" id="ARBA00012000"/>
    </source>
</evidence>
<dbReference type="SMART" id="SM00342">
    <property type="entry name" value="HTH_ARAC"/>
    <property type="match status" value="1"/>
</dbReference>
<dbReference type="Pfam" id="PF06029">
    <property type="entry name" value="AlkA_N"/>
    <property type="match status" value="1"/>
</dbReference>
<dbReference type="InterPro" id="IPR018060">
    <property type="entry name" value="HTH_AraC"/>
</dbReference>
<comment type="catalytic activity">
    <reaction evidence="1">
        <text>Hydrolysis of alkylated DNA, releasing 3-methyladenine, 3-methylguanine, 7-methylguanine and 7-methyladenine.</text>
        <dbReference type="EC" id="3.2.2.21"/>
    </reaction>
</comment>